<sequence>MFHAAKAMLLTRDISPRRHAGVLRMPGIEFVNKDNLEETHAEAYKLAFDIRMDADYEGGLKLSKEMAEQVVHDAEEFQ</sequence>
<proteinExistence type="inferred from homology"/>
<organism evidence="3 4">
    <name type="scientific">Geoglobus acetivorans</name>
    <dbReference type="NCBI Taxonomy" id="565033"/>
    <lineage>
        <taxon>Archaea</taxon>
        <taxon>Methanobacteriati</taxon>
        <taxon>Methanobacteriota</taxon>
        <taxon>Archaeoglobi</taxon>
        <taxon>Archaeoglobales</taxon>
        <taxon>Archaeoglobaceae</taxon>
        <taxon>Geoglobus</taxon>
    </lineage>
</organism>
<reference evidence="3 4" key="1">
    <citation type="submission" date="2021-11" db="EMBL/GenBank/DDBJ databases">
        <title>Whole genome of Geoglobus acetivorans.</title>
        <authorList>
            <person name="Liu D."/>
        </authorList>
    </citation>
    <scope>NUCLEOTIDE SEQUENCE [LARGE SCALE GENOMIC DNA]</scope>
    <source>
        <strain evidence="3 4">SBH6</strain>
    </source>
</reference>
<evidence type="ECO:0000313" key="4">
    <source>
        <dbReference type="Proteomes" id="UP001492541"/>
    </source>
</evidence>
<protein>
    <submittedName>
        <fullName evidence="3">HEPN domain-containing protein</fullName>
    </submittedName>
</protein>
<feature type="domain" description="HEPN" evidence="2">
    <location>
        <begin position="1"/>
        <end position="77"/>
    </location>
</feature>
<dbReference type="PANTHER" id="PTHR36565:SF1">
    <property type="entry name" value="UPF0332 PROTEIN TM_1000"/>
    <property type="match status" value="1"/>
</dbReference>
<comment type="similarity">
    <text evidence="1">Belongs to the UPF0332 family.</text>
</comment>
<dbReference type="Proteomes" id="UP001492541">
    <property type="component" value="Chromosome"/>
</dbReference>
<evidence type="ECO:0000259" key="2">
    <source>
        <dbReference type="Pfam" id="PF05168"/>
    </source>
</evidence>
<dbReference type="InterPro" id="IPR052226">
    <property type="entry name" value="UPF0332_toxin"/>
</dbReference>
<evidence type="ECO:0000256" key="1">
    <source>
        <dbReference type="ARBA" id="ARBA00038248"/>
    </source>
</evidence>
<gene>
    <name evidence="3" type="ORF">LPQ35_07685</name>
</gene>
<dbReference type="RefSeq" id="WP_193808456.1">
    <property type="nucleotide sequence ID" value="NZ_CP087714.1"/>
</dbReference>
<keyword evidence="4" id="KW-1185">Reference proteome</keyword>
<dbReference type="Gene3D" id="1.20.120.330">
    <property type="entry name" value="Nucleotidyltransferases domain 2"/>
    <property type="match status" value="1"/>
</dbReference>
<dbReference type="InterPro" id="IPR007842">
    <property type="entry name" value="HEPN_dom"/>
</dbReference>
<name>A0ABZ3H359_GEOAI</name>
<evidence type="ECO:0000313" key="3">
    <source>
        <dbReference type="EMBL" id="XAT63135.1"/>
    </source>
</evidence>
<dbReference type="EMBL" id="CP087714">
    <property type="protein sequence ID" value="XAT63135.1"/>
    <property type="molecule type" value="Genomic_DNA"/>
</dbReference>
<dbReference type="PANTHER" id="PTHR36565">
    <property type="entry name" value="UPF0332 PROTEIN TM_1000"/>
    <property type="match status" value="1"/>
</dbReference>
<accession>A0ABZ3H359</accession>
<dbReference type="GeneID" id="90449560"/>
<dbReference type="Pfam" id="PF05168">
    <property type="entry name" value="HEPN"/>
    <property type="match status" value="1"/>
</dbReference>